<feature type="domain" description="14-3-3" evidence="2">
    <location>
        <begin position="2"/>
        <end position="82"/>
    </location>
</feature>
<dbReference type="PANTHER" id="PTHR18860">
    <property type="entry name" value="14-3-3 PROTEIN"/>
    <property type="match status" value="1"/>
</dbReference>
<dbReference type="Proteomes" id="UP001374535">
    <property type="component" value="Chromosome 4"/>
</dbReference>
<dbReference type="Gene3D" id="1.20.190.20">
    <property type="entry name" value="14-3-3 domain"/>
    <property type="match status" value="1"/>
</dbReference>
<accession>A0AAQ3NRK6</accession>
<dbReference type="AlphaFoldDB" id="A0AAQ3NRK6"/>
<dbReference type="PRINTS" id="PR00305">
    <property type="entry name" value="1433ZETA"/>
</dbReference>
<keyword evidence="4" id="KW-1185">Reference proteome</keyword>
<protein>
    <recommendedName>
        <fullName evidence="2">14-3-3 domain-containing protein</fullName>
    </recommendedName>
</protein>
<proteinExistence type="inferred from homology"/>
<dbReference type="InterPro" id="IPR023410">
    <property type="entry name" value="14-3-3_domain"/>
</dbReference>
<name>A0AAQ3NRK6_VIGMU</name>
<organism evidence="3 4">
    <name type="scientific">Vigna mungo</name>
    <name type="common">Black gram</name>
    <name type="synonym">Phaseolus mungo</name>
    <dbReference type="NCBI Taxonomy" id="3915"/>
    <lineage>
        <taxon>Eukaryota</taxon>
        <taxon>Viridiplantae</taxon>
        <taxon>Streptophyta</taxon>
        <taxon>Embryophyta</taxon>
        <taxon>Tracheophyta</taxon>
        <taxon>Spermatophyta</taxon>
        <taxon>Magnoliopsida</taxon>
        <taxon>eudicotyledons</taxon>
        <taxon>Gunneridae</taxon>
        <taxon>Pentapetalae</taxon>
        <taxon>rosids</taxon>
        <taxon>fabids</taxon>
        <taxon>Fabales</taxon>
        <taxon>Fabaceae</taxon>
        <taxon>Papilionoideae</taxon>
        <taxon>50 kb inversion clade</taxon>
        <taxon>NPAAA clade</taxon>
        <taxon>indigoferoid/millettioid clade</taxon>
        <taxon>Phaseoleae</taxon>
        <taxon>Vigna</taxon>
    </lineage>
</organism>
<evidence type="ECO:0000313" key="4">
    <source>
        <dbReference type="Proteomes" id="UP001374535"/>
    </source>
</evidence>
<dbReference type="InterPro" id="IPR036815">
    <property type="entry name" value="14-3-3_dom_sf"/>
</dbReference>
<evidence type="ECO:0000313" key="3">
    <source>
        <dbReference type="EMBL" id="WVZ13492.1"/>
    </source>
</evidence>
<gene>
    <name evidence="3" type="ORF">V8G54_011058</name>
</gene>
<dbReference type="Pfam" id="PF00244">
    <property type="entry name" value="14-3-3"/>
    <property type="match status" value="1"/>
</dbReference>
<dbReference type="EMBL" id="CP144697">
    <property type="protein sequence ID" value="WVZ13492.1"/>
    <property type="molecule type" value="Genomic_DNA"/>
</dbReference>
<comment type="similarity">
    <text evidence="1">Belongs to the 14-3-3 family.</text>
</comment>
<evidence type="ECO:0000259" key="2">
    <source>
        <dbReference type="Pfam" id="PF00244"/>
    </source>
</evidence>
<reference evidence="3 4" key="1">
    <citation type="journal article" date="2023" name="Life. Sci Alliance">
        <title>Evolutionary insights into 3D genome organization and epigenetic landscape of Vigna mungo.</title>
        <authorList>
            <person name="Junaid A."/>
            <person name="Singh B."/>
            <person name="Bhatia S."/>
        </authorList>
    </citation>
    <scope>NUCLEOTIDE SEQUENCE [LARGE SCALE GENOMIC DNA]</scope>
    <source>
        <strain evidence="3">Urdbean</strain>
    </source>
</reference>
<evidence type="ECO:0000256" key="1">
    <source>
        <dbReference type="ARBA" id="ARBA00006141"/>
    </source>
</evidence>
<sequence>MESLKAYETVVTTIESELQLTHPISLGLALNFSLFYYEIMNSPERACHLAKQAFDVSYVVTEWATCQEQPDTVGGTMMSGLREAVSIIDVLSIGKDYIVEVEALEAARGHS</sequence>
<dbReference type="SUPFAM" id="SSF48445">
    <property type="entry name" value="14-3-3 protein"/>
    <property type="match status" value="1"/>
</dbReference>
<dbReference type="InterPro" id="IPR000308">
    <property type="entry name" value="14-3-3"/>
</dbReference>